<feature type="transmembrane region" description="Helical" evidence="6">
    <location>
        <begin position="187"/>
        <end position="204"/>
    </location>
</feature>
<keyword evidence="4 6" id="KW-1133">Transmembrane helix</keyword>
<dbReference type="PANTHER" id="PTHR30250:SF11">
    <property type="entry name" value="O-ANTIGEN TRANSPORTER-RELATED"/>
    <property type="match status" value="1"/>
</dbReference>
<dbReference type="Proteomes" id="UP000252189">
    <property type="component" value="Unassembled WGS sequence"/>
</dbReference>
<evidence type="ECO:0000256" key="5">
    <source>
        <dbReference type="ARBA" id="ARBA00023136"/>
    </source>
</evidence>
<feature type="transmembrane region" description="Helical" evidence="6">
    <location>
        <begin position="323"/>
        <end position="342"/>
    </location>
</feature>
<feature type="transmembrane region" description="Helical" evidence="6">
    <location>
        <begin position="297"/>
        <end position="317"/>
    </location>
</feature>
<keyword evidence="2" id="KW-1003">Cell membrane</keyword>
<proteinExistence type="predicted"/>
<dbReference type="RefSeq" id="WP_114447942.1">
    <property type="nucleotide sequence ID" value="NZ_QPHM01000001.1"/>
</dbReference>
<protein>
    <submittedName>
        <fullName evidence="7">Transporter</fullName>
    </submittedName>
</protein>
<evidence type="ECO:0000256" key="6">
    <source>
        <dbReference type="SAM" id="Phobius"/>
    </source>
</evidence>
<dbReference type="GO" id="GO:0005886">
    <property type="term" value="C:plasma membrane"/>
    <property type="evidence" value="ECO:0007669"/>
    <property type="project" value="UniProtKB-SubCell"/>
</dbReference>
<comment type="caution">
    <text evidence="7">The sequence shown here is derived from an EMBL/GenBank/DDBJ whole genome shotgun (WGS) entry which is preliminary data.</text>
</comment>
<feature type="transmembrane region" description="Helical" evidence="6">
    <location>
        <begin position="35"/>
        <end position="60"/>
    </location>
</feature>
<evidence type="ECO:0000256" key="2">
    <source>
        <dbReference type="ARBA" id="ARBA00022475"/>
    </source>
</evidence>
<feature type="transmembrane region" description="Helical" evidence="6">
    <location>
        <begin position="81"/>
        <end position="106"/>
    </location>
</feature>
<feature type="transmembrane region" description="Helical" evidence="6">
    <location>
        <begin position="386"/>
        <end position="405"/>
    </location>
</feature>
<dbReference type="OrthoDB" id="112053at2157"/>
<comment type="subcellular location">
    <subcellularLocation>
        <location evidence="1">Cell membrane</location>
        <topology evidence="1">Multi-pass membrane protein</topology>
    </subcellularLocation>
</comment>
<dbReference type="InterPro" id="IPR050833">
    <property type="entry name" value="Poly_Biosynth_Transport"/>
</dbReference>
<accession>A0A368NA33</accession>
<name>A0A368NA33_9EURY</name>
<keyword evidence="5 6" id="KW-0472">Membrane</keyword>
<evidence type="ECO:0000256" key="1">
    <source>
        <dbReference type="ARBA" id="ARBA00004651"/>
    </source>
</evidence>
<reference evidence="7 8" key="1">
    <citation type="submission" date="2018-07" db="EMBL/GenBank/DDBJ databases">
        <title>Genome sequences of Haloplanus salinus JCM 18368T.</title>
        <authorList>
            <person name="Kim Y.B."/>
            <person name="Roh S.W."/>
        </authorList>
    </citation>
    <scope>NUCLEOTIDE SEQUENCE [LARGE SCALE GENOMIC DNA]</scope>
    <source>
        <strain evidence="7 8">JCM 18368</strain>
    </source>
</reference>
<gene>
    <name evidence="7" type="ORF">DU504_03145</name>
</gene>
<feature type="transmembrane region" description="Helical" evidence="6">
    <location>
        <begin position="126"/>
        <end position="146"/>
    </location>
</feature>
<feature type="transmembrane region" description="Helical" evidence="6">
    <location>
        <begin position="417"/>
        <end position="437"/>
    </location>
</feature>
<keyword evidence="3 6" id="KW-0812">Transmembrane</keyword>
<evidence type="ECO:0000256" key="4">
    <source>
        <dbReference type="ARBA" id="ARBA00022989"/>
    </source>
</evidence>
<evidence type="ECO:0000256" key="3">
    <source>
        <dbReference type="ARBA" id="ARBA00022692"/>
    </source>
</evidence>
<keyword evidence="8" id="KW-1185">Reference proteome</keyword>
<dbReference type="EMBL" id="QPHM01000001">
    <property type="protein sequence ID" value="RCU46391.1"/>
    <property type="molecule type" value="Genomic_DNA"/>
</dbReference>
<dbReference type="AlphaFoldDB" id="A0A368NA33"/>
<feature type="transmembrane region" description="Helical" evidence="6">
    <location>
        <begin position="158"/>
        <end position="181"/>
    </location>
</feature>
<evidence type="ECO:0000313" key="8">
    <source>
        <dbReference type="Proteomes" id="UP000252189"/>
    </source>
</evidence>
<dbReference type="PANTHER" id="PTHR30250">
    <property type="entry name" value="PST FAMILY PREDICTED COLANIC ACID TRANSPORTER"/>
    <property type="match status" value="1"/>
</dbReference>
<feature type="transmembrane region" description="Helical" evidence="6">
    <location>
        <begin position="449"/>
        <end position="468"/>
    </location>
</feature>
<organism evidence="7 8">
    <name type="scientific">Haloplanus salinus</name>
    <dbReference type="NCBI Taxonomy" id="1126245"/>
    <lineage>
        <taxon>Archaea</taxon>
        <taxon>Methanobacteriati</taxon>
        <taxon>Methanobacteriota</taxon>
        <taxon>Stenosarchaea group</taxon>
        <taxon>Halobacteria</taxon>
        <taxon>Halobacteriales</taxon>
        <taxon>Haloferacaceae</taxon>
        <taxon>Haloplanus</taxon>
    </lineage>
</organism>
<sequence>MVQQRNGDEVGLLDSSIRTAGGALVSTPLYVLSGLVYAAVISPAAAGTFFFVSIAIALGLRPVRGVSQALQKLGSEPGERVGSYLGVALLATAGYLLAGGAGALLITDVLARRTVFTAELLVPAGLYAASLSVSIVVSSLVGAIGYPSAQTWLGGAMLGAQLLLVVTFDAVVTSAAALLLVSAGVRFALFVPVGVALGVVPRVPDRHAVDRAWTFARWSVPDQILDRFSYNMPVFVLGVVGTPAAVGIYEAADRFADFGATISWRLSSPLLTKVSGDVAAGNGYDTYLRGAVTGGTGATFVVFGYLIGAHDVVARIAFADARWAFSTTVLLVGGVNVLRGFWTLTSHAMEGLGKPSVSFRTKLYGLVASVPITALFGAEFGAVAGAVGYGVMNLVVFGAVCHYARDVFGYVPVDAETVAHLTLGGLVAASLTASVVAVATGTPLPTPGVAAAAAVAGLGGFSAVLLAVSPPTRVAAHRVVAMVWGRGGRTP</sequence>
<evidence type="ECO:0000313" key="7">
    <source>
        <dbReference type="EMBL" id="RCU46391.1"/>
    </source>
</evidence>